<dbReference type="PANTHER" id="PTHR46889:SF4">
    <property type="entry name" value="TRANSPOSASE INSO FOR INSERTION SEQUENCE ELEMENT IS911B-RELATED"/>
    <property type="match status" value="1"/>
</dbReference>
<evidence type="ECO:0000259" key="1">
    <source>
        <dbReference type="PROSITE" id="PS50994"/>
    </source>
</evidence>
<dbReference type="PANTHER" id="PTHR46889">
    <property type="entry name" value="TRANSPOSASE INSF FOR INSERTION SEQUENCE IS3B-RELATED"/>
    <property type="match status" value="1"/>
</dbReference>
<dbReference type="Gene3D" id="3.30.420.10">
    <property type="entry name" value="Ribonuclease H-like superfamily/Ribonuclease H"/>
    <property type="match status" value="1"/>
</dbReference>
<gene>
    <name evidence="2" type="ordered locus">APL_0918</name>
</gene>
<evidence type="ECO:0000313" key="3">
    <source>
        <dbReference type="Proteomes" id="UP000001432"/>
    </source>
</evidence>
<dbReference type="SUPFAM" id="SSF53098">
    <property type="entry name" value="Ribonuclease H-like"/>
    <property type="match status" value="1"/>
</dbReference>
<protein>
    <submittedName>
        <fullName evidence="2">Transposase</fullName>
    </submittedName>
</protein>
<dbReference type="AlphaFoldDB" id="A3N0S8"/>
<dbReference type="HOGENOM" id="CLU_027402_14_3_6"/>
<proteinExistence type="predicted"/>
<name>A3N0S8_ACTP2</name>
<reference evidence="2 3" key="1">
    <citation type="journal article" date="2008" name="J. Bacteriol.">
        <title>The complete genome sequence of Actinobacillus pleuropneumoniae L20 (serotype 5b).</title>
        <authorList>
            <person name="Foote S.J."/>
            <person name="Bosse J.T."/>
            <person name="Bouevitch A.B."/>
            <person name="Langford P.R."/>
            <person name="Young N.M."/>
            <person name="Nash J.H."/>
        </authorList>
    </citation>
    <scope>NUCLEOTIDE SEQUENCE [LARGE SCALE GENOMIC DNA]</scope>
    <source>
        <strain evidence="2 3">L20</strain>
    </source>
</reference>
<dbReference type="InterPro" id="IPR036397">
    <property type="entry name" value="RNaseH_sf"/>
</dbReference>
<feature type="domain" description="Integrase catalytic" evidence="1">
    <location>
        <begin position="6"/>
        <end position="118"/>
    </location>
</feature>
<sequence>MQQDFHATAPNEKLVTDITEFKCAEGKLYLSPIKDLFNSESLAYDLARSPNFEQVMRMLKQAVAKLPKDAKPILHSDQGWQYQMADYQEMLRKHHIKQSMSRKANCLDNGAMESFLGD</sequence>
<dbReference type="STRING" id="416269.APL_0918"/>
<dbReference type="KEGG" id="apl:APL_0918"/>
<dbReference type="GO" id="GO:0003676">
    <property type="term" value="F:nucleic acid binding"/>
    <property type="evidence" value="ECO:0007669"/>
    <property type="project" value="InterPro"/>
</dbReference>
<dbReference type="InterPro" id="IPR012337">
    <property type="entry name" value="RNaseH-like_sf"/>
</dbReference>
<dbReference type="EnsemblBacteria" id="ABN74014">
    <property type="protein sequence ID" value="ABN74014"/>
    <property type="gene ID" value="APL_0918"/>
</dbReference>
<accession>A3N0S8</accession>
<dbReference type="InterPro" id="IPR001584">
    <property type="entry name" value="Integrase_cat-core"/>
</dbReference>
<dbReference type="Pfam" id="PF00665">
    <property type="entry name" value="rve"/>
    <property type="match status" value="1"/>
</dbReference>
<dbReference type="EMBL" id="CP000569">
    <property type="protein sequence ID" value="ABN74014.1"/>
    <property type="molecule type" value="Genomic_DNA"/>
</dbReference>
<evidence type="ECO:0000313" key="2">
    <source>
        <dbReference type="EMBL" id="ABN74014.1"/>
    </source>
</evidence>
<dbReference type="Proteomes" id="UP000001432">
    <property type="component" value="Chromosome"/>
</dbReference>
<dbReference type="GO" id="GO:0015074">
    <property type="term" value="P:DNA integration"/>
    <property type="evidence" value="ECO:0007669"/>
    <property type="project" value="InterPro"/>
</dbReference>
<dbReference type="eggNOG" id="COG2801">
    <property type="taxonomic scope" value="Bacteria"/>
</dbReference>
<dbReference type="PROSITE" id="PS50994">
    <property type="entry name" value="INTEGRASE"/>
    <property type="match status" value="1"/>
</dbReference>
<organism evidence="2 3">
    <name type="scientific">Actinobacillus pleuropneumoniae serotype 5b (strain L20)</name>
    <dbReference type="NCBI Taxonomy" id="416269"/>
    <lineage>
        <taxon>Bacteria</taxon>
        <taxon>Pseudomonadati</taxon>
        <taxon>Pseudomonadota</taxon>
        <taxon>Gammaproteobacteria</taxon>
        <taxon>Pasteurellales</taxon>
        <taxon>Pasteurellaceae</taxon>
        <taxon>Actinobacillus</taxon>
    </lineage>
</organism>
<dbReference type="InterPro" id="IPR050900">
    <property type="entry name" value="Transposase_IS3/IS150/IS904"/>
</dbReference>